<dbReference type="GO" id="GO:0005634">
    <property type="term" value="C:nucleus"/>
    <property type="evidence" value="ECO:0007669"/>
    <property type="project" value="TreeGrafter"/>
</dbReference>
<feature type="region of interest" description="Disordered" evidence="1">
    <location>
        <begin position="45"/>
        <end position="77"/>
    </location>
</feature>
<proteinExistence type="predicted"/>
<dbReference type="GO" id="GO:0010492">
    <property type="term" value="P:maintenance of shoot apical meristem identity"/>
    <property type="evidence" value="ECO:0007669"/>
    <property type="project" value="TreeGrafter"/>
</dbReference>
<gene>
    <name evidence="3" type="ORF">DCAF_LOCUS4996</name>
</gene>
<dbReference type="GO" id="GO:0010071">
    <property type="term" value="P:root meristem specification"/>
    <property type="evidence" value="ECO:0007669"/>
    <property type="project" value="TreeGrafter"/>
</dbReference>
<protein>
    <recommendedName>
        <fullName evidence="2">Oberon coiled-coil region domain-containing protein</fullName>
    </recommendedName>
</protein>
<evidence type="ECO:0000313" key="4">
    <source>
        <dbReference type="Proteomes" id="UP001314170"/>
    </source>
</evidence>
<dbReference type="AlphaFoldDB" id="A0AAV1R2P1"/>
<reference evidence="3 4" key="1">
    <citation type="submission" date="2024-01" db="EMBL/GenBank/DDBJ databases">
        <authorList>
            <person name="Waweru B."/>
        </authorList>
    </citation>
    <scope>NUCLEOTIDE SEQUENCE [LARGE SCALE GENOMIC DNA]</scope>
</reference>
<dbReference type="EMBL" id="CAWUPB010000851">
    <property type="protein sequence ID" value="CAK7327288.1"/>
    <property type="molecule type" value="Genomic_DNA"/>
</dbReference>
<dbReference type="PRINTS" id="PR01544">
    <property type="entry name" value="ARATH130DUF"/>
</dbReference>
<feature type="compositionally biased region" description="Basic and acidic residues" evidence="1">
    <location>
        <begin position="61"/>
        <end position="77"/>
    </location>
</feature>
<dbReference type="PANTHER" id="PTHR21736:SF37">
    <property type="entry name" value="PROTEIN OBERON 2"/>
    <property type="match status" value="1"/>
</dbReference>
<dbReference type="Pfam" id="PF16312">
    <property type="entry name" value="Oberon_cc"/>
    <property type="match status" value="1"/>
</dbReference>
<name>A0AAV1R2P1_9ROSI</name>
<keyword evidence="4" id="KW-1185">Reference proteome</keyword>
<feature type="domain" description="Oberon coiled-coil region" evidence="2">
    <location>
        <begin position="1"/>
        <end position="55"/>
    </location>
</feature>
<sequence length="100" mass="11479">MFQLKANETNLEADELQRIALAKTNKSNEEYASSYLKLRLSEVEGEKKGTKSNEINGHSFRTLDGDPKNKSDRSLTITSKKEIKTIKWKFDPKNEEEGEE</sequence>
<organism evidence="3 4">
    <name type="scientific">Dovyalis caffra</name>
    <dbReference type="NCBI Taxonomy" id="77055"/>
    <lineage>
        <taxon>Eukaryota</taxon>
        <taxon>Viridiplantae</taxon>
        <taxon>Streptophyta</taxon>
        <taxon>Embryophyta</taxon>
        <taxon>Tracheophyta</taxon>
        <taxon>Spermatophyta</taxon>
        <taxon>Magnoliopsida</taxon>
        <taxon>eudicotyledons</taxon>
        <taxon>Gunneridae</taxon>
        <taxon>Pentapetalae</taxon>
        <taxon>rosids</taxon>
        <taxon>fabids</taxon>
        <taxon>Malpighiales</taxon>
        <taxon>Salicaceae</taxon>
        <taxon>Flacourtieae</taxon>
        <taxon>Dovyalis</taxon>
    </lineage>
</organism>
<dbReference type="InterPro" id="IPR004082">
    <property type="entry name" value="OBERON"/>
</dbReference>
<dbReference type="PANTHER" id="PTHR21736">
    <property type="entry name" value="VERNALIZATION-INSENSITIVE PROTEIN 3"/>
    <property type="match status" value="1"/>
</dbReference>
<accession>A0AAV1R2P1</accession>
<dbReference type="GO" id="GO:0010468">
    <property type="term" value="P:regulation of gene expression"/>
    <property type="evidence" value="ECO:0007669"/>
    <property type="project" value="TreeGrafter"/>
</dbReference>
<dbReference type="Proteomes" id="UP001314170">
    <property type="component" value="Unassembled WGS sequence"/>
</dbReference>
<evidence type="ECO:0000259" key="2">
    <source>
        <dbReference type="Pfam" id="PF16312"/>
    </source>
</evidence>
<comment type="caution">
    <text evidence="3">The sequence shown here is derived from an EMBL/GenBank/DDBJ whole genome shotgun (WGS) entry which is preliminary data.</text>
</comment>
<dbReference type="GO" id="GO:0010078">
    <property type="term" value="P:maintenance of root meristem identity"/>
    <property type="evidence" value="ECO:0007669"/>
    <property type="project" value="TreeGrafter"/>
</dbReference>
<evidence type="ECO:0000256" key="1">
    <source>
        <dbReference type="SAM" id="MobiDB-lite"/>
    </source>
</evidence>
<evidence type="ECO:0000313" key="3">
    <source>
        <dbReference type="EMBL" id="CAK7327288.1"/>
    </source>
</evidence>
<dbReference type="InterPro" id="IPR032535">
    <property type="entry name" value="Oberon_CC"/>
</dbReference>